<dbReference type="Proteomes" id="UP000298030">
    <property type="component" value="Unassembled WGS sequence"/>
</dbReference>
<evidence type="ECO:0000313" key="1">
    <source>
        <dbReference type="EMBL" id="TEB25388.1"/>
    </source>
</evidence>
<evidence type="ECO:0000313" key="2">
    <source>
        <dbReference type="Proteomes" id="UP000298030"/>
    </source>
</evidence>
<organism evidence="1 2">
    <name type="scientific">Coprinellus micaceus</name>
    <name type="common">Glistening ink-cap mushroom</name>
    <name type="synonym">Coprinus micaceus</name>
    <dbReference type="NCBI Taxonomy" id="71717"/>
    <lineage>
        <taxon>Eukaryota</taxon>
        <taxon>Fungi</taxon>
        <taxon>Dikarya</taxon>
        <taxon>Basidiomycota</taxon>
        <taxon>Agaricomycotina</taxon>
        <taxon>Agaricomycetes</taxon>
        <taxon>Agaricomycetidae</taxon>
        <taxon>Agaricales</taxon>
        <taxon>Agaricineae</taxon>
        <taxon>Psathyrellaceae</taxon>
        <taxon>Coprinellus</taxon>
    </lineage>
</organism>
<dbReference type="Gene3D" id="1.20.1280.50">
    <property type="match status" value="1"/>
</dbReference>
<proteinExistence type="predicted"/>
<gene>
    <name evidence="1" type="ORF">FA13DRAFT_1738320</name>
</gene>
<sequence>MPLRVELNRKVHGAEAKHWIQANAVFKAGRELSGWFFRQPTATHTPLTLPSIDSRRHGTSKLPSPSFIQRLPQELLQEIFHHYIRSYDAPGTSYRRVLEGSYRRIVTQGGARTSPMLLGHVCSSWRTLAFSTPTLWSRLCANRALLGRRSRSSTCPLDLTINQQLGDEEYDEGTELLLPRQRFAHSSRWRKVELRMFSIDSPSPAPHLDLVDWTVQGCKILSPTHLLQARSLRSVEFGTGCPAATDFSDIPLGETYPAVTLGCIEVLNSLTIDTLIIPWPPAPAQSSPAPAPIKPRPYDHSPWTPWSTVRRLVERSSCPIRSLTYSGAGVDGIESVTQFIPELKRLRIACAVGPVLIAALTLNQGKGQGVEIFPLLRSLELPKCRAPGDDVEKLVLSRPLLEKFTLHFLREDHSADLRLFERVKPKRPALQTCVECSV</sequence>
<dbReference type="STRING" id="71717.A0A4Y7SUR3"/>
<keyword evidence="2" id="KW-1185">Reference proteome</keyword>
<name>A0A4Y7SUR3_COPMI</name>
<accession>A0A4Y7SUR3</accession>
<protein>
    <submittedName>
        <fullName evidence="1">Uncharacterized protein</fullName>
    </submittedName>
</protein>
<dbReference type="EMBL" id="QPFP01000057">
    <property type="protein sequence ID" value="TEB25388.1"/>
    <property type="molecule type" value="Genomic_DNA"/>
</dbReference>
<comment type="caution">
    <text evidence="1">The sequence shown here is derived from an EMBL/GenBank/DDBJ whole genome shotgun (WGS) entry which is preliminary data.</text>
</comment>
<dbReference type="AlphaFoldDB" id="A0A4Y7SUR3"/>
<dbReference type="OrthoDB" id="2972553at2759"/>
<reference evidence="1 2" key="1">
    <citation type="journal article" date="2019" name="Nat. Ecol. Evol.">
        <title>Megaphylogeny resolves global patterns of mushroom evolution.</title>
        <authorList>
            <person name="Varga T."/>
            <person name="Krizsan K."/>
            <person name="Foldi C."/>
            <person name="Dima B."/>
            <person name="Sanchez-Garcia M."/>
            <person name="Sanchez-Ramirez S."/>
            <person name="Szollosi G.J."/>
            <person name="Szarkandi J.G."/>
            <person name="Papp V."/>
            <person name="Albert L."/>
            <person name="Andreopoulos W."/>
            <person name="Angelini C."/>
            <person name="Antonin V."/>
            <person name="Barry K.W."/>
            <person name="Bougher N.L."/>
            <person name="Buchanan P."/>
            <person name="Buyck B."/>
            <person name="Bense V."/>
            <person name="Catcheside P."/>
            <person name="Chovatia M."/>
            <person name="Cooper J."/>
            <person name="Damon W."/>
            <person name="Desjardin D."/>
            <person name="Finy P."/>
            <person name="Geml J."/>
            <person name="Haridas S."/>
            <person name="Hughes K."/>
            <person name="Justo A."/>
            <person name="Karasinski D."/>
            <person name="Kautmanova I."/>
            <person name="Kiss B."/>
            <person name="Kocsube S."/>
            <person name="Kotiranta H."/>
            <person name="LaButti K.M."/>
            <person name="Lechner B.E."/>
            <person name="Liimatainen K."/>
            <person name="Lipzen A."/>
            <person name="Lukacs Z."/>
            <person name="Mihaltcheva S."/>
            <person name="Morgado L.N."/>
            <person name="Niskanen T."/>
            <person name="Noordeloos M.E."/>
            <person name="Ohm R.A."/>
            <person name="Ortiz-Santana B."/>
            <person name="Ovrebo C."/>
            <person name="Racz N."/>
            <person name="Riley R."/>
            <person name="Savchenko A."/>
            <person name="Shiryaev A."/>
            <person name="Soop K."/>
            <person name="Spirin V."/>
            <person name="Szebenyi C."/>
            <person name="Tomsovsky M."/>
            <person name="Tulloss R.E."/>
            <person name="Uehling J."/>
            <person name="Grigoriev I.V."/>
            <person name="Vagvolgyi C."/>
            <person name="Papp T."/>
            <person name="Martin F.M."/>
            <person name="Miettinen O."/>
            <person name="Hibbett D.S."/>
            <person name="Nagy L.G."/>
        </authorList>
    </citation>
    <scope>NUCLEOTIDE SEQUENCE [LARGE SCALE GENOMIC DNA]</scope>
    <source>
        <strain evidence="1 2">FP101781</strain>
    </source>
</reference>